<dbReference type="Gene3D" id="3.40.50.10190">
    <property type="entry name" value="BRCT domain"/>
    <property type="match status" value="1"/>
</dbReference>
<dbReference type="Gene3D" id="3.30.420.10">
    <property type="entry name" value="Ribonuclease H-like superfamily/Ribonuclease H"/>
    <property type="match status" value="1"/>
</dbReference>
<dbReference type="RefSeq" id="WP_344884510.1">
    <property type="nucleotide sequence ID" value="NZ_BAABCJ010000005.1"/>
</dbReference>
<organism evidence="2 3">
    <name type="scientific">Zhihengliuella alba</name>
    <dbReference type="NCBI Taxonomy" id="547018"/>
    <lineage>
        <taxon>Bacteria</taxon>
        <taxon>Bacillati</taxon>
        <taxon>Actinomycetota</taxon>
        <taxon>Actinomycetes</taxon>
        <taxon>Micrococcales</taxon>
        <taxon>Micrococcaceae</taxon>
        <taxon>Zhihengliuella</taxon>
    </lineage>
</organism>
<evidence type="ECO:0000313" key="3">
    <source>
        <dbReference type="Proteomes" id="UP001501536"/>
    </source>
</evidence>
<comment type="caution">
    <text evidence="2">The sequence shown here is derived from an EMBL/GenBank/DDBJ whole genome shotgun (WGS) entry which is preliminary data.</text>
</comment>
<dbReference type="Proteomes" id="UP001501536">
    <property type="component" value="Unassembled WGS sequence"/>
</dbReference>
<feature type="domain" description="Exonuclease" evidence="1">
    <location>
        <begin position="5"/>
        <end position="171"/>
    </location>
</feature>
<dbReference type="EMBL" id="BAABCJ010000005">
    <property type="protein sequence ID" value="GAA3708340.1"/>
    <property type="molecule type" value="Genomic_DNA"/>
</dbReference>
<dbReference type="CDD" id="cd06130">
    <property type="entry name" value="DNA_pol_III_epsilon_like"/>
    <property type="match status" value="1"/>
</dbReference>
<accession>A0ABP7DP68</accession>
<name>A0ABP7DP68_9MICC</name>
<dbReference type="SMART" id="SM00479">
    <property type="entry name" value="EXOIII"/>
    <property type="match status" value="1"/>
</dbReference>
<protein>
    <recommendedName>
        <fullName evidence="1">Exonuclease domain-containing protein</fullName>
    </recommendedName>
</protein>
<sequence length="309" mass="33102">MQDLHFTAVDVETANSSYASICQVAAVQVRAGRVVDQRTWYVRPHASVADFSPRNVQIHGITPDMVHGAPDWHASVGTLTGLAGEHPLVAFNTAFDKSAIRQACEVSGLPAPVNDFHCALALSRRLLQLQRHRLPDVAQHLGLGAFQHHDAGEDARIAAEIVLELARREGASHVEHLWPTRPAGASAGSAASKYFSRAYTASTQDLPKPSTAADPGHPFHGKHVVLTGDLESMGRWEAMEAIAAMGGTNGKGVTKKTGVLIIGDGRRSVTAIDLAGGSSKERKAYAYMAAGQEILLVTEPEFLQLTRRS</sequence>
<gene>
    <name evidence="2" type="ORF">GCM10022377_22700</name>
</gene>
<dbReference type="Pfam" id="PF00533">
    <property type="entry name" value="BRCT"/>
    <property type="match status" value="1"/>
</dbReference>
<dbReference type="InterPro" id="IPR013520">
    <property type="entry name" value="Ribonucl_H"/>
</dbReference>
<dbReference type="InterPro" id="IPR036420">
    <property type="entry name" value="BRCT_dom_sf"/>
</dbReference>
<proteinExistence type="predicted"/>
<dbReference type="PANTHER" id="PTHR30231">
    <property type="entry name" value="DNA POLYMERASE III SUBUNIT EPSILON"/>
    <property type="match status" value="1"/>
</dbReference>
<evidence type="ECO:0000259" key="1">
    <source>
        <dbReference type="SMART" id="SM00479"/>
    </source>
</evidence>
<dbReference type="Pfam" id="PF00929">
    <property type="entry name" value="RNase_T"/>
    <property type="match status" value="1"/>
</dbReference>
<reference evidence="3" key="1">
    <citation type="journal article" date="2019" name="Int. J. Syst. Evol. Microbiol.">
        <title>The Global Catalogue of Microorganisms (GCM) 10K type strain sequencing project: providing services to taxonomists for standard genome sequencing and annotation.</title>
        <authorList>
            <consortium name="The Broad Institute Genomics Platform"/>
            <consortium name="The Broad Institute Genome Sequencing Center for Infectious Disease"/>
            <person name="Wu L."/>
            <person name="Ma J."/>
        </authorList>
    </citation>
    <scope>NUCLEOTIDE SEQUENCE [LARGE SCALE GENOMIC DNA]</scope>
    <source>
        <strain evidence="3">JCM 16961</strain>
    </source>
</reference>
<dbReference type="CDD" id="cd17748">
    <property type="entry name" value="BRCT_DNA_ligase_like"/>
    <property type="match status" value="1"/>
</dbReference>
<evidence type="ECO:0000313" key="2">
    <source>
        <dbReference type="EMBL" id="GAA3708340.1"/>
    </source>
</evidence>
<dbReference type="InterPro" id="IPR001357">
    <property type="entry name" value="BRCT_dom"/>
</dbReference>
<dbReference type="InterPro" id="IPR036397">
    <property type="entry name" value="RNaseH_sf"/>
</dbReference>
<dbReference type="PANTHER" id="PTHR30231:SF42">
    <property type="entry name" value="EXONUCLEASE"/>
    <property type="match status" value="1"/>
</dbReference>
<dbReference type="SUPFAM" id="SSF52113">
    <property type="entry name" value="BRCT domain"/>
    <property type="match status" value="1"/>
</dbReference>
<dbReference type="SUPFAM" id="SSF53098">
    <property type="entry name" value="Ribonuclease H-like"/>
    <property type="match status" value="1"/>
</dbReference>
<dbReference type="InterPro" id="IPR012337">
    <property type="entry name" value="RNaseH-like_sf"/>
</dbReference>
<keyword evidence="3" id="KW-1185">Reference proteome</keyword>